<dbReference type="CDD" id="cd00190">
    <property type="entry name" value="Tryp_SPc"/>
    <property type="match status" value="1"/>
</dbReference>
<sequence>MKTRSLVVGLLAGAAVVLGSAMPASAAEPSSGVQPLIVGGVDATETYGFMASMQTKSGDHNCGASLIAPQWLVTAAHCVEGETPASWQYRINTTDHTKGGEIAEVDKFVVHEKYDGSGPYDIAVVHLTRPAESAPIEIGRSPQPGTDVREIGWGLTCPTRGCGAAPEVLQQLDTKIAEDSRCSGSGAYDAQTELCMDNQGGKASACYGDSGGPAVVKAGDKWTLVGATSRGQTASCPEMPGIYTDVTAFADWVKQQTGKQDARS</sequence>
<dbReference type="InterPro" id="IPR001314">
    <property type="entry name" value="Peptidase_S1A"/>
</dbReference>
<evidence type="ECO:0000313" key="5">
    <source>
        <dbReference type="EMBL" id="ANN21032.1"/>
    </source>
</evidence>
<evidence type="ECO:0000259" key="4">
    <source>
        <dbReference type="PROSITE" id="PS50240"/>
    </source>
</evidence>
<feature type="signal peptide" evidence="3">
    <location>
        <begin position="1"/>
        <end position="26"/>
    </location>
</feature>
<protein>
    <submittedName>
        <fullName evidence="5">Trypsin</fullName>
    </submittedName>
</protein>
<dbReference type="Gene3D" id="2.40.10.10">
    <property type="entry name" value="Trypsin-like serine proteases"/>
    <property type="match status" value="1"/>
</dbReference>
<dbReference type="PANTHER" id="PTHR24276:SF98">
    <property type="entry name" value="FI18310P1-RELATED"/>
    <property type="match status" value="1"/>
</dbReference>
<dbReference type="SMART" id="SM00020">
    <property type="entry name" value="Tryp_SPc"/>
    <property type="match status" value="1"/>
</dbReference>
<evidence type="ECO:0000256" key="2">
    <source>
        <dbReference type="ARBA" id="ARBA00023157"/>
    </source>
</evidence>
<dbReference type="STRING" id="31958.SD37_39230"/>
<dbReference type="InterPro" id="IPR018114">
    <property type="entry name" value="TRYPSIN_HIS"/>
</dbReference>
<accession>A0A193C981</accession>
<dbReference type="InterPro" id="IPR001254">
    <property type="entry name" value="Trypsin_dom"/>
</dbReference>
<dbReference type="FunFam" id="2.40.10.10:FF:000068">
    <property type="entry name" value="transmembrane protease serine 2"/>
    <property type="match status" value="1"/>
</dbReference>
<dbReference type="PROSITE" id="PS50240">
    <property type="entry name" value="TRYPSIN_DOM"/>
    <property type="match status" value="1"/>
</dbReference>
<keyword evidence="6" id="KW-1185">Reference proteome</keyword>
<dbReference type="RefSeq" id="WP_044855149.1">
    <property type="nucleotide sequence ID" value="NZ_CP016174.1"/>
</dbReference>
<dbReference type="AlphaFoldDB" id="A0A193C981"/>
<keyword evidence="3" id="KW-0732">Signal</keyword>
<dbReference type="Proteomes" id="UP000093695">
    <property type="component" value="Chromosome"/>
</dbReference>
<feature type="chain" id="PRO_5008256551" evidence="3">
    <location>
        <begin position="27"/>
        <end position="264"/>
    </location>
</feature>
<dbReference type="Pfam" id="PF00089">
    <property type="entry name" value="Trypsin"/>
    <property type="match status" value="1"/>
</dbReference>
<dbReference type="InterPro" id="IPR009003">
    <property type="entry name" value="Peptidase_S1_PA"/>
</dbReference>
<dbReference type="KEGG" id="aori:SD37_39230"/>
<dbReference type="InterPro" id="IPR043504">
    <property type="entry name" value="Peptidase_S1_PA_chymotrypsin"/>
</dbReference>
<evidence type="ECO:0000313" key="6">
    <source>
        <dbReference type="Proteomes" id="UP000093695"/>
    </source>
</evidence>
<comment type="similarity">
    <text evidence="1">Belongs to the peptidase S1 family.</text>
</comment>
<dbReference type="GO" id="GO:0004252">
    <property type="term" value="F:serine-type endopeptidase activity"/>
    <property type="evidence" value="ECO:0007669"/>
    <property type="project" value="InterPro"/>
</dbReference>
<gene>
    <name evidence="5" type="ORF">SD37_39230</name>
</gene>
<dbReference type="EMBL" id="CP016174">
    <property type="protein sequence ID" value="ANN21032.1"/>
    <property type="molecule type" value="Genomic_DNA"/>
</dbReference>
<reference evidence="5 6" key="1">
    <citation type="journal article" date="2015" name="Genome Announc.">
        <title>Draft Genome Sequence of Norvancomycin-Producing Strain Amycolatopsis orientalis CPCC200066.</title>
        <authorList>
            <person name="Lei X."/>
            <person name="Yuan F."/>
            <person name="Shi Y."/>
            <person name="Li X."/>
            <person name="Wang L."/>
            <person name="Hong B."/>
        </authorList>
    </citation>
    <scope>NUCLEOTIDE SEQUENCE [LARGE SCALE GENOMIC DNA]</scope>
    <source>
        <strain evidence="5 6">B-37</strain>
    </source>
</reference>
<dbReference type="PROSITE" id="PS00134">
    <property type="entry name" value="TRYPSIN_HIS"/>
    <property type="match status" value="1"/>
</dbReference>
<organism evidence="5 6">
    <name type="scientific">Amycolatopsis orientalis</name>
    <name type="common">Nocardia orientalis</name>
    <dbReference type="NCBI Taxonomy" id="31958"/>
    <lineage>
        <taxon>Bacteria</taxon>
        <taxon>Bacillati</taxon>
        <taxon>Actinomycetota</taxon>
        <taxon>Actinomycetes</taxon>
        <taxon>Pseudonocardiales</taxon>
        <taxon>Pseudonocardiaceae</taxon>
        <taxon>Amycolatopsis</taxon>
    </lineage>
</organism>
<dbReference type="InterPro" id="IPR050430">
    <property type="entry name" value="Peptidase_S1"/>
</dbReference>
<dbReference type="PRINTS" id="PR00722">
    <property type="entry name" value="CHYMOTRYPSIN"/>
</dbReference>
<proteinExistence type="inferred from homology"/>
<dbReference type="GO" id="GO:0006508">
    <property type="term" value="P:proteolysis"/>
    <property type="evidence" value="ECO:0007669"/>
    <property type="project" value="InterPro"/>
</dbReference>
<dbReference type="PANTHER" id="PTHR24276">
    <property type="entry name" value="POLYSERASE-RELATED"/>
    <property type="match status" value="1"/>
</dbReference>
<feature type="domain" description="Peptidase S1" evidence="4">
    <location>
        <begin position="37"/>
        <end position="258"/>
    </location>
</feature>
<evidence type="ECO:0000256" key="3">
    <source>
        <dbReference type="SAM" id="SignalP"/>
    </source>
</evidence>
<dbReference type="SUPFAM" id="SSF50494">
    <property type="entry name" value="Trypsin-like serine proteases"/>
    <property type="match status" value="1"/>
</dbReference>
<keyword evidence="2" id="KW-1015">Disulfide bond</keyword>
<evidence type="ECO:0000256" key="1">
    <source>
        <dbReference type="ARBA" id="ARBA00007664"/>
    </source>
</evidence>
<name>A0A193C981_AMYOR</name>